<reference evidence="6" key="1">
    <citation type="submission" date="2006-06" db="EMBL/GenBank/DDBJ databases">
        <title>Complete sequence of chromosome of Mycobacterium sp. MCS.</title>
        <authorList>
            <consortium name="US DOE Joint Genome Institute"/>
            <person name="Copeland A."/>
            <person name="Lucas S."/>
            <person name="Lapidus A."/>
            <person name="Barry K."/>
            <person name="Detter J.C."/>
            <person name="Glavina del Rio T."/>
            <person name="Hammon N."/>
            <person name="Israni S."/>
            <person name="Dalin E."/>
            <person name="Tice H."/>
            <person name="Pitluck S."/>
            <person name="Martinez M."/>
            <person name="Schmutz J."/>
            <person name="Larimer F."/>
            <person name="Land M."/>
            <person name="Hauser L."/>
            <person name="Kyrpides N."/>
            <person name="Kim E."/>
            <person name="Miller C.D."/>
            <person name="Hughes J.E."/>
            <person name="Anderson A.J."/>
            <person name="Sims R.C."/>
            <person name="Richardson P."/>
        </authorList>
    </citation>
    <scope>NUCLEOTIDE SEQUENCE [LARGE SCALE GENOMIC DNA]</scope>
    <source>
        <strain evidence="6">MCS</strain>
    </source>
</reference>
<evidence type="ECO:0000256" key="4">
    <source>
        <dbReference type="ARBA" id="ARBA00023136"/>
    </source>
</evidence>
<gene>
    <name evidence="6" type="ordered locus">Mmcs_1199</name>
</gene>
<keyword evidence="4 5" id="KW-0472">Membrane</keyword>
<comment type="subcellular location">
    <subcellularLocation>
        <location evidence="1">Membrane</location>
        <topology evidence="1">Multi-pass membrane protein</topology>
    </subcellularLocation>
</comment>
<evidence type="ECO:0000256" key="5">
    <source>
        <dbReference type="SAM" id="Phobius"/>
    </source>
</evidence>
<dbReference type="GO" id="GO:0016020">
    <property type="term" value="C:membrane"/>
    <property type="evidence" value="ECO:0007669"/>
    <property type="project" value="UniProtKB-SubCell"/>
</dbReference>
<evidence type="ECO:0000313" key="6">
    <source>
        <dbReference type="EMBL" id="ABG07311.1"/>
    </source>
</evidence>
<evidence type="ECO:0000256" key="2">
    <source>
        <dbReference type="ARBA" id="ARBA00022692"/>
    </source>
</evidence>
<keyword evidence="3 5" id="KW-1133">Transmembrane helix</keyword>
<protein>
    <submittedName>
        <fullName evidence="6">Putative conserved transmembrane protein</fullName>
    </submittedName>
</protein>
<dbReference type="KEGG" id="mmc:Mmcs_1199"/>
<feature type="transmembrane region" description="Helical" evidence="5">
    <location>
        <begin position="135"/>
        <end position="151"/>
    </location>
</feature>
<dbReference type="AlphaFoldDB" id="A0A5Q5BGI8"/>
<feature type="transmembrane region" description="Helical" evidence="5">
    <location>
        <begin position="96"/>
        <end position="115"/>
    </location>
</feature>
<evidence type="ECO:0000256" key="1">
    <source>
        <dbReference type="ARBA" id="ARBA00004141"/>
    </source>
</evidence>
<sequence>MARAFGVVGRYLAGAPATFMWLAVLAVTTRVQRHAGRERSQLLRSQSTNLSHLSEEPTRVLAASLFWLDGKRWWPYVPPFAAVLAPAERRLGTFRWLVVGAAAHVAGTYLGQGYLRWSIRAQQAPPRLADAHDVGVSYFLLGVAGTLSAYLPRRHRSAARAAGVAVLAANAIIRPTFTEVGHLSAFVTGLVLSPLAIGRDRHPYPGIQRHARH</sequence>
<dbReference type="InterPro" id="IPR046862">
    <property type="entry name" value="Rhomboid_2"/>
</dbReference>
<proteinExistence type="predicted"/>
<organism evidence="6">
    <name type="scientific">Mycobacterium sp. (strain MCS)</name>
    <dbReference type="NCBI Taxonomy" id="164756"/>
    <lineage>
        <taxon>Bacteria</taxon>
        <taxon>Bacillati</taxon>
        <taxon>Actinomycetota</taxon>
        <taxon>Actinomycetes</taxon>
        <taxon>Mycobacteriales</taxon>
        <taxon>Mycobacteriaceae</taxon>
        <taxon>Mycobacterium</taxon>
    </lineage>
</organism>
<dbReference type="InterPro" id="IPR035952">
    <property type="entry name" value="Rhomboid-like_sf"/>
</dbReference>
<name>A0A5Q5BGI8_MYCSS</name>
<feature type="transmembrane region" description="Helical" evidence="5">
    <location>
        <begin position="12"/>
        <end position="31"/>
    </location>
</feature>
<dbReference type="SUPFAM" id="SSF144091">
    <property type="entry name" value="Rhomboid-like"/>
    <property type="match status" value="1"/>
</dbReference>
<keyword evidence="2 5" id="KW-0812">Transmembrane</keyword>
<dbReference type="EMBL" id="CP000384">
    <property type="protein sequence ID" value="ABG07311.1"/>
    <property type="molecule type" value="Genomic_DNA"/>
</dbReference>
<dbReference type="Pfam" id="PF20401">
    <property type="entry name" value="Rhomboid_2"/>
    <property type="match status" value="1"/>
</dbReference>
<evidence type="ECO:0000256" key="3">
    <source>
        <dbReference type="ARBA" id="ARBA00022989"/>
    </source>
</evidence>
<accession>A0A5Q5BGI8</accession>